<gene>
    <name evidence="1" type="ORF">S03H2_56813</name>
</gene>
<feature type="non-terminal residue" evidence="1">
    <location>
        <position position="207"/>
    </location>
</feature>
<evidence type="ECO:0000313" key="1">
    <source>
        <dbReference type="EMBL" id="GAH89455.1"/>
    </source>
</evidence>
<reference evidence="1" key="1">
    <citation type="journal article" date="2014" name="Front. Microbiol.">
        <title>High frequency of phylogenetically diverse reductive dehalogenase-homologous genes in deep subseafloor sedimentary metagenomes.</title>
        <authorList>
            <person name="Kawai M."/>
            <person name="Futagami T."/>
            <person name="Toyoda A."/>
            <person name="Takaki Y."/>
            <person name="Nishi S."/>
            <person name="Hori S."/>
            <person name="Arai W."/>
            <person name="Tsubouchi T."/>
            <person name="Morono Y."/>
            <person name="Uchiyama I."/>
            <person name="Ito T."/>
            <person name="Fujiyama A."/>
            <person name="Inagaki F."/>
            <person name="Takami H."/>
        </authorList>
    </citation>
    <scope>NUCLEOTIDE SEQUENCE</scope>
    <source>
        <strain evidence="1">Expedition CK06-06</strain>
    </source>
</reference>
<proteinExistence type="predicted"/>
<organism evidence="1">
    <name type="scientific">marine sediment metagenome</name>
    <dbReference type="NCBI Taxonomy" id="412755"/>
    <lineage>
        <taxon>unclassified sequences</taxon>
        <taxon>metagenomes</taxon>
        <taxon>ecological metagenomes</taxon>
    </lineage>
</organism>
<comment type="caution">
    <text evidence="1">The sequence shown here is derived from an EMBL/GenBank/DDBJ whole genome shotgun (WGS) entry which is preliminary data.</text>
</comment>
<dbReference type="EMBL" id="BARU01036381">
    <property type="protein sequence ID" value="GAH89455.1"/>
    <property type="molecule type" value="Genomic_DNA"/>
</dbReference>
<dbReference type="AlphaFoldDB" id="X1K778"/>
<sequence length="207" mass="23638">MLRNTLPTNEEEPLLKWRGLEDIFGWDEEKLEEEQQRILKAPRYYEQLLSYIRRPAEAVKAGIKARIEKEPVLPALKGGLMGKEETKGRDILDALGIPLDDPDWILNHPVQHFLVEMGGAGLEFVTDPVIWALWFAPGTKVLKGAQRYLARKEITKFGSMLKKDLSGVVAPGARKVLLGELRESPRYGKYLTKSWFREIAKHFKGTE</sequence>
<protein>
    <submittedName>
        <fullName evidence="1">Uncharacterized protein</fullName>
    </submittedName>
</protein>
<accession>X1K778</accession>
<name>X1K778_9ZZZZ</name>